<dbReference type="SUPFAM" id="SSF49777">
    <property type="entry name" value="PEBP-like"/>
    <property type="match status" value="1"/>
</dbReference>
<organism evidence="2 3">
    <name type="scientific">Rhizobium leguminosarum</name>
    <dbReference type="NCBI Taxonomy" id="384"/>
    <lineage>
        <taxon>Bacteria</taxon>
        <taxon>Pseudomonadati</taxon>
        <taxon>Pseudomonadota</taxon>
        <taxon>Alphaproteobacteria</taxon>
        <taxon>Hyphomicrobiales</taxon>
        <taxon>Rhizobiaceae</taxon>
        <taxon>Rhizobium/Agrobacterium group</taxon>
        <taxon>Rhizobium</taxon>
    </lineage>
</organism>
<comment type="caution">
    <text evidence="2">The sequence shown here is derived from an EMBL/GenBank/DDBJ whole genome shotgun (WGS) entry which is preliminary data.</text>
</comment>
<dbReference type="RefSeq" id="WP_085739451.1">
    <property type="nucleotide sequence ID" value="NZ_JACHAZ010000006.1"/>
</dbReference>
<dbReference type="Pfam" id="PF01161">
    <property type="entry name" value="PBP"/>
    <property type="match status" value="1"/>
</dbReference>
<dbReference type="EMBL" id="JACIGO010000011">
    <property type="protein sequence ID" value="MBB4293843.1"/>
    <property type="molecule type" value="Genomic_DNA"/>
</dbReference>
<dbReference type="AlphaFoldDB" id="A0AAE2MR30"/>
<dbReference type="Gene3D" id="3.90.280.10">
    <property type="entry name" value="PEBP-like"/>
    <property type="match status" value="1"/>
</dbReference>
<protein>
    <recommendedName>
        <fullName evidence="4">YbhB/YbcL family Raf kinase inhibitor-like protein</fullName>
    </recommendedName>
</protein>
<dbReference type="CDD" id="cd00865">
    <property type="entry name" value="PEBP_bact_arch"/>
    <property type="match status" value="1"/>
</dbReference>
<dbReference type="NCBIfam" id="TIGR00481">
    <property type="entry name" value="YbhB/YbcL family Raf kinase inhibitor-like protein"/>
    <property type="match status" value="1"/>
</dbReference>
<keyword evidence="1" id="KW-0732">Signal</keyword>
<feature type="signal peptide" evidence="1">
    <location>
        <begin position="1"/>
        <end position="19"/>
    </location>
</feature>
<evidence type="ECO:0008006" key="4">
    <source>
        <dbReference type="Google" id="ProtNLM"/>
    </source>
</evidence>
<sequence>MKFGWIAGAALFAAGFTQAADFKAESPEFADGKVKQAQFANVFGCSGENISPAISWSDAPKGTKSFVVTIYDKDAPSGSGFWHWVVVDIPADVTSLAAGVGSDASKLPKGARMVNNDATQAGFLGSCPPAGETHEYRIAVKALKVDKLQVPDNATGALTGFVSNMSKLAEASVVAKGGR</sequence>
<name>A0AAE2MR30_RHILE</name>
<accession>A0AAE2MR30</accession>
<dbReference type="InterPro" id="IPR005247">
    <property type="entry name" value="YbhB_YbcL/LppC-like"/>
</dbReference>
<dbReference type="InterPro" id="IPR008914">
    <property type="entry name" value="PEBP"/>
</dbReference>
<reference evidence="2 3" key="1">
    <citation type="submission" date="2020-08" db="EMBL/GenBank/DDBJ databases">
        <title>Genomic Encyclopedia of Type Strains, Phase IV (KMG-V): Genome sequencing to study the core and pangenomes of soil and plant-associated prokaryotes.</title>
        <authorList>
            <person name="Whitman W."/>
        </authorList>
    </citation>
    <scope>NUCLEOTIDE SEQUENCE [LARGE SCALE GENOMIC DNA]</scope>
    <source>
        <strain evidence="2 3">SEMIA 415</strain>
    </source>
</reference>
<evidence type="ECO:0000313" key="2">
    <source>
        <dbReference type="EMBL" id="MBB4293843.1"/>
    </source>
</evidence>
<dbReference type="PANTHER" id="PTHR30289">
    <property type="entry name" value="UNCHARACTERIZED PROTEIN YBCL-RELATED"/>
    <property type="match status" value="1"/>
</dbReference>
<gene>
    <name evidence="2" type="ORF">GGE16_005937</name>
</gene>
<evidence type="ECO:0000313" key="3">
    <source>
        <dbReference type="Proteomes" id="UP000538507"/>
    </source>
</evidence>
<proteinExistence type="predicted"/>
<feature type="chain" id="PRO_5041900148" description="YbhB/YbcL family Raf kinase inhibitor-like protein" evidence="1">
    <location>
        <begin position="20"/>
        <end position="179"/>
    </location>
</feature>
<dbReference type="InterPro" id="IPR036610">
    <property type="entry name" value="PEBP-like_sf"/>
</dbReference>
<evidence type="ECO:0000256" key="1">
    <source>
        <dbReference type="SAM" id="SignalP"/>
    </source>
</evidence>
<dbReference type="Proteomes" id="UP000538507">
    <property type="component" value="Unassembled WGS sequence"/>
</dbReference>
<dbReference type="PANTHER" id="PTHR30289:SF1">
    <property type="entry name" value="PEBP (PHOSPHATIDYLETHANOLAMINE-BINDING PROTEIN) FAMILY PROTEIN"/>
    <property type="match status" value="1"/>
</dbReference>